<keyword evidence="3" id="KW-1185">Reference proteome</keyword>
<evidence type="ECO:0000313" key="2">
    <source>
        <dbReference type="EMBL" id="KIY61832.1"/>
    </source>
</evidence>
<name>A0A0D7AUF2_9AGAR</name>
<evidence type="ECO:0000313" key="3">
    <source>
        <dbReference type="Proteomes" id="UP000054007"/>
    </source>
</evidence>
<reference evidence="2 3" key="1">
    <citation type="journal article" date="2015" name="Fungal Genet. Biol.">
        <title>Evolution of novel wood decay mechanisms in Agaricales revealed by the genome sequences of Fistulina hepatica and Cylindrobasidium torrendii.</title>
        <authorList>
            <person name="Floudas D."/>
            <person name="Held B.W."/>
            <person name="Riley R."/>
            <person name="Nagy L.G."/>
            <person name="Koehler G."/>
            <person name="Ransdell A.S."/>
            <person name="Younus H."/>
            <person name="Chow J."/>
            <person name="Chiniquy J."/>
            <person name="Lipzen A."/>
            <person name="Tritt A."/>
            <person name="Sun H."/>
            <person name="Haridas S."/>
            <person name="LaButti K."/>
            <person name="Ohm R.A."/>
            <person name="Kues U."/>
            <person name="Blanchette R.A."/>
            <person name="Grigoriev I.V."/>
            <person name="Minto R.E."/>
            <person name="Hibbett D.S."/>
        </authorList>
    </citation>
    <scope>NUCLEOTIDE SEQUENCE [LARGE SCALE GENOMIC DNA]</scope>
    <source>
        <strain evidence="2 3">FP15055 ss-10</strain>
    </source>
</reference>
<organism evidence="2 3">
    <name type="scientific">Cylindrobasidium torrendii FP15055 ss-10</name>
    <dbReference type="NCBI Taxonomy" id="1314674"/>
    <lineage>
        <taxon>Eukaryota</taxon>
        <taxon>Fungi</taxon>
        <taxon>Dikarya</taxon>
        <taxon>Basidiomycota</taxon>
        <taxon>Agaricomycotina</taxon>
        <taxon>Agaricomycetes</taxon>
        <taxon>Agaricomycetidae</taxon>
        <taxon>Agaricales</taxon>
        <taxon>Marasmiineae</taxon>
        <taxon>Physalacriaceae</taxon>
        <taxon>Cylindrobasidium</taxon>
    </lineage>
</organism>
<dbReference type="AlphaFoldDB" id="A0A0D7AUF2"/>
<gene>
    <name evidence="2" type="ORF">CYLTODRAFT_427312</name>
</gene>
<proteinExistence type="predicted"/>
<evidence type="ECO:0000256" key="1">
    <source>
        <dbReference type="SAM" id="MobiDB-lite"/>
    </source>
</evidence>
<sequence length="172" mass="18373">MGSSASKAAKHYPKPTNTARVPWTTGRTSAPPPQTQSASKRGAEIDADAGDPQVAANLARLGVARVEHEHVQPVKPSARADQVVQSRIRVEQQETGIPAQALTDLLTEAKSLTNAAQLDALAAKYGVNADTFRDISRHFNTPSVSPATITTVLDDDGNKTEMAPALWLERKL</sequence>
<dbReference type="EMBL" id="KN880863">
    <property type="protein sequence ID" value="KIY61832.1"/>
    <property type="molecule type" value="Genomic_DNA"/>
</dbReference>
<protein>
    <submittedName>
        <fullName evidence="2">Uncharacterized protein</fullName>
    </submittedName>
</protein>
<dbReference type="OrthoDB" id="4085451at2759"/>
<dbReference type="Proteomes" id="UP000054007">
    <property type="component" value="Unassembled WGS sequence"/>
</dbReference>
<feature type="region of interest" description="Disordered" evidence="1">
    <location>
        <begin position="1"/>
        <end position="50"/>
    </location>
</feature>
<accession>A0A0D7AUF2</accession>